<name>A0A1C4BA90_9LACO</name>
<dbReference type="PANTHER" id="PTHR30111">
    <property type="entry name" value="33 KDA CHAPERONIN"/>
    <property type="match status" value="1"/>
</dbReference>
<keyword evidence="5 6" id="KW-0676">Redox-active center</keyword>
<dbReference type="PANTHER" id="PTHR30111:SF1">
    <property type="entry name" value="33 KDA CHAPERONIN"/>
    <property type="match status" value="1"/>
</dbReference>
<dbReference type="SUPFAM" id="SSF118352">
    <property type="entry name" value="HSP33 redox switch-like"/>
    <property type="match status" value="1"/>
</dbReference>
<comment type="subcellular location">
    <subcellularLocation>
        <location evidence="6">Cytoplasm</location>
    </subcellularLocation>
</comment>
<comment type="PTM">
    <text evidence="6">Under oxidizing conditions two disulfide bonds are formed involving the reactive cysteines. Under reducing conditions zinc is bound to the reactive cysteines and the protein is inactive.</text>
</comment>
<evidence type="ECO:0000256" key="4">
    <source>
        <dbReference type="ARBA" id="ARBA00023186"/>
    </source>
</evidence>
<protein>
    <recommendedName>
        <fullName evidence="6">33 kDa chaperonin</fullName>
    </recommendedName>
    <alternativeName>
        <fullName evidence="6">Heat shock protein 33 homolog</fullName>
        <shortName evidence="6">HSP33</shortName>
    </alternativeName>
</protein>
<dbReference type="OrthoDB" id="9776534at2"/>
<dbReference type="HAMAP" id="MF_00117">
    <property type="entry name" value="HslO"/>
    <property type="match status" value="1"/>
</dbReference>
<dbReference type="InterPro" id="IPR016154">
    <property type="entry name" value="Heat_shock_Hsp33_C"/>
</dbReference>
<evidence type="ECO:0000256" key="6">
    <source>
        <dbReference type="HAMAP-Rule" id="MF_00117"/>
    </source>
</evidence>
<keyword evidence="1 6" id="KW-0963">Cytoplasm</keyword>
<keyword evidence="8" id="KW-1185">Reference proteome</keyword>
<keyword evidence="2 6" id="KW-0862">Zinc</keyword>
<comment type="function">
    <text evidence="6">Redox regulated molecular chaperone. Protects both thermally unfolding and oxidatively damaged proteins from irreversible aggregation. Plays an important role in the bacterial defense system toward oxidative stress.</text>
</comment>
<keyword evidence="4 6" id="KW-0143">Chaperone</keyword>
<evidence type="ECO:0000256" key="1">
    <source>
        <dbReference type="ARBA" id="ARBA00022490"/>
    </source>
</evidence>
<dbReference type="EMBL" id="FMAO01000009">
    <property type="protein sequence ID" value="SCC03704.1"/>
    <property type="molecule type" value="Genomic_DNA"/>
</dbReference>
<evidence type="ECO:0000256" key="5">
    <source>
        <dbReference type="ARBA" id="ARBA00023284"/>
    </source>
</evidence>
<keyword evidence="3 6" id="KW-1015">Disulfide bond</keyword>
<proteinExistence type="inferred from homology"/>
<dbReference type="AlphaFoldDB" id="A0A1C4BA90"/>
<dbReference type="Pfam" id="PF01430">
    <property type="entry name" value="HSP33"/>
    <property type="match status" value="1"/>
</dbReference>
<evidence type="ECO:0000256" key="2">
    <source>
        <dbReference type="ARBA" id="ARBA00022833"/>
    </source>
</evidence>
<dbReference type="InterPro" id="IPR000397">
    <property type="entry name" value="Heat_shock_Hsp33"/>
</dbReference>
<comment type="caution">
    <text evidence="6">Lacks conserved residue(s) required for the propagation of feature annotation.</text>
</comment>
<evidence type="ECO:0000256" key="3">
    <source>
        <dbReference type="ARBA" id="ARBA00023157"/>
    </source>
</evidence>
<organism evidence="7 8">
    <name type="scientific">Weissella bombi</name>
    <dbReference type="NCBI Taxonomy" id="1505725"/>
    <lineage>
        <taxon>Bacteria</taxon>
        <taxon>Bacillati</taxon>
        <taxon>Bacillota</taxon>
        <taxon>Bacilli</taxon>
        <taxon>Lactobacillales</taxon>
        <taxon>Lactobacillaceae</taxon>
        <taxon>Weissella</taxon>
    </lineage>
</organism>
<accession>A0A1C4BA90</accession>
<evidence type="ECO:0000313" key="7">
    <source>
        <dbReference type="EMBL" id="SCC03704.1"/>
    </source>
</evidence>
<dbReference type="Gene3D" id="3.55.30.10">
    <property type="entry name" value="Hsp33 domain"/>
    <property type="match status" value="1"/>
</dbReference>
<dbReference type="GO" id="GO:0042026">
    <property type="term" value="P:protein refolding"/>
    <property type="evidence" value="ECO:0007669"/>
    <property type="project" value="TreeGrafter"/>
</dbReference>
<dbReference type="Proteomes" id="UP000199268">
    <property type="component" value="Unassembled WGS sequence"/>
</dbReference>
<gene>
    <name evidence="6" type="primary">hslO</name>
    <name evidence="7" type="ORF">GA0061074_10964</name>
</gene>
<reference evidence="8" key="1">
    <citation type="submission" date="2016-08" db="EMBL/GenBank/DDBJ databases">
        <authorList>
            <person name="Varghese N."/>
            <person name="Submissions Spin"/>
        </authorList>
    </citation>
    <scope>NUCLEOTIDE SEQUENCE [LARGE SCALE GENOMIC DNA]</scope>
    <source>
        <strain evidence="8">R-53094</strain>
    </source>
</reference>
<dbReference type="CDD" id="cd00498">
    <property type="entry name" value="Hsp33"/>
    <property type="match status" value="1"/>
</dbReference>
<dbReference type="Gene3D" id="3.90.1280.10">
    <property type="entry name" value="HSP33 redox switch-like"/>
    <property type="match status" value="1"/>
</dbReference>
<dbReference type="NCBIfam" id="NF001033">
    <property type="entry name" value="PRK00114.1"/>
    <property type="match status" value="1"/>
</dbReference>
<dbReference type="SUPFAM" id="SSF64397">
    <property type="entry name" value="Hsp33 domain"/>
    <property type="match status" value="1"/>
</dbReference>
<dbReference type="GO" id="GO:0051082">
    <property type="term" value="F:unfolded protein binding"/>
    <property type="evidence" value="ECO:0007669"/>
    <property type="project" value="UniProtKB-UniRule"/>
</dbReference>
<comment type="similarity">
    <text evidence="6">Belongs to the HSP33 family.</text>
</comment>
<dbReference type="RefSeq" id="WP_092463148.1">
    <property type="nucleotide sequence ID" value="NZ_BJEE01000008.1"/>
</dbReference>
<dbReference type="InterPro" id="IPR016153">
    <property type="entry name" value="Heat_shock_Hsp33_N"/>
</dbReference>
<dbReference type="GO" id="GO:0005737">
    <property type="term" value="C:cytoplasm"/>
    <property type="evidence" value="ECO:0007669"/>
    <property type="project" value="UniProtKB-SubCell"/>
</dbReference>
<evidence type="ECO:0000313" key="8">
    <source>
        <dbReference type="Proteomes" id="UP000199268"/>
    </source>
</evidence>
<sequence>MADKLVRAITEDGKFRAIAIDATEMMKEVATFHDASQLGTTILGRALIGSLMMSNAILKGEERLAVSIDGQGPAGKIVVEASAQGEVRGYVTNPQVTLPLNAKQQPDVAAAVGVDGFLTVTKDYGTDEPFTGKVALATGEIGDDLTYYMAKSEQIPSAVAVSVLVDPDGSVVTAGGFMVSTLPDATDEDIDQLETRLGNFPAISTQMMEGYTPSDLLHNLFGDEKVQILTTTEVNLYPAITKHEYARMLATLPLNELQTILAEDHGVEIVDRFTGKVINFDETELQAIIASKDATGL</sequence>
<dbReference type="PIRSF" id="PIRSF005261">
    <property type="entry name" value="Heat_shock_Hsp33"/>
    <property type="match status" value="1"/>
</dbReference>
<dbReference type="STRING" id="1505725.GA0061074_10964"/>
<dbReference type="GO" id="GO:0044183">
    <property type="term" value="F:protein folding chaperone"/>
    <property type="evidence" value="ECO:0007669"/>
    <property type="project" value="TreeGrafter"/>
</dbReference>